<dbReference type="InterPro" id="IPR000120">
    <property type="entry name" value="Amidase"/>
</dbReference>
<protein>
    <recommendedName>
        <fullName evidence="3">Amidase domain-containing protein</fullName>
    </recommendedName>
</protein>
<organism evidence="4 5">
    <name type="scientific">Candidatus Enterococcus lowellii</name>
    <dbReference type="NCBI Taxonomy" id="2230877"/>
    <lineage>
        <taxon>Bacteria</taxon>
        <taxon>Bacillati</taxon>
        <taxon>Bacillota</taxon>
        <taxon>Bacilli</taxon>
        <taxon>Lactobacillales</taxon>
        <taxon>Enterococcaceae</taxon>
        <taxon>Enterococcus</taxon>
    </lineage>
</organism>
<dbReference type="PANTHER" id="PTHR11895">
    <property type="entry name" value="TRANSAMIDASE"/>
    <property type="match status" value="1"/>
</dbReference>
<evidence type="ECO:0000256" key="2">
    <source>
        <dbReference type="SAM" id="MobiDB-lite"/>
    </source>
</evidence>
<accession>A0ABZ2SND1</accession>
<proteinExistence type="inferred from homology"/>
<dbReference type="Gene3D" id="3.90.1300.10">
    <property type="entry name" value="Amidase signature (AS) domain"/>
    <property type="match status" value="1"/>
</dbReference>
<dbReference type="Pfam" id="PF01425">
    <property type="entry name" value="Amidase"/>
    <property type="match status" value="1"/>
</dbReference>
<evidence type="ECO:0000259" key="3">
    <source>
        <dbReference type="Pfam" id="PF01425"/>
    </source>
</evidence>
<sequence length="426" mass="47099">MVHSYYKRIAVVEPIINAFSFLKEEYSVIDEINVLLRNQVNQCPLLGIPYGVKDLVQVEGLPLEAGSKILKGNIATKNATVINRLNRAGAALIGKTTTAEFASGGGAPSTKNPWNLSHTPGGSSSGSAASVASEMVMFALGTQTSGSVIRPASYSGVVALKPTFGQISKSGIIPASWSIDCIGIFTKNVKDLKYIYNEIAGFDIKDQYTYPYKNKVLHLTNGNLSKKFKIAVLTDDYFMATIDIMDNFQKVMEKLRDMGHEIISIKMPALFEKANAAHSVVVDSETAFYHSSYFNKKRELFSTELRTDIEEGLSYSAHDYLEAQEMRYEYQKEFVKIFSDIDLIITPATPETAPEGLKSTGSPKFNKPFSNAGLPVITIPIALSDKTNLPIAVQIISDFDCEQRLIDIGEQLQFYYKLPDYMPNLI</sequence>
<comment type="similarity">
    <text evidence="1">Belongs to the amidase family.</text>
</comment>
<dbReference type="EMBL" id="CP147251">
    <property type="protein sequence ID" value="WYJ77295.1"/>
    <property type="molecule type" value="Genomic_DNA"/>
</dbReference>
<dbReference type="InterPro" id="IPR036928">
    <property type="entry name" value="AS_sf"/>
</dbReference>
<evidence type="ECO:0000313" key="5">
    <source>
        <dbReference type="Proteomes" id="UP000664701"/>
    </source>
</evidence>
<name>A0ABZ2SND1_9ENTE</name>
<reference evidence="4 5" key="1">
    <citation type="submission" date="2024-03" db="EMBL/GenBank/DDBJ databases">
        <title>The Genome Sequence of Enterococcus sp. DIV2402.</title>
        <authorList>
            <consortium name="The Broad Institute Genomics Platform"/>
            <consortium name="The Broad Institute Microbial Omics Core"/>
            <consortium name="The Broad Institute Genomic Center for Infectious Diseases"/>
            <person name="Earl A."/>
            <person name="Manson A."/>
            <person name="Gilmore M."/>
            <person name="Schwartman J."/>
            <person name="Shea T."/>
            <person name="Abouelleil A."/>
            <person name="Cao P."/>
            <person name="Chapman S."/>
            <person name="Cusick C."/>
            <person name="Young S."/>
            <person name="Neafsey D."/>
            <person name="Nusbaum C."/>
            <person name="Birren B."/>
        </authorList>
    </citation>
    <scope>NUCLEOTIDE SEQUENCE [LARGE SCALE GENOMIC DNA]</scope>
    <source>
        <strain evidence="4 5">DIV2402</strain>
    </source>
</reference>
<evidence type="ECO:0000313" key="4">
    <source>
        <dbReference type="EMBL" id="WYJ77295.1"/>
    </source>
</evidence>
<keyword evidence="5" id="KW-1185">Reference proteome</keyword>
<feature type="region of interest" description="Disordered" evidence="2">
    <location>
        <begin position="102"/>
        <end position="122"/>
    </location>
</feature>
<feature type="domain" description="Amidase" evidence="3">
    <location>
        <begin position="2"/>
        <end position="405"/>
    </location>
</feature>
<gene>
    <name evidence="4" type="ORF">DOK78_001933</name>
</gene>
<dbReference type="SUPFAM" id="SSF75304">
    <property type="entry name" value="Amidase signature (AS) enzymes"/>
    <property type="match status" value="1"/>
</dbReference>
<dbReference type="Proteomes" id="UP000664701">
    <property type="component" value="Chromosome"/>
</dbReference>
<dbReference type="RefSeq" id="WP_207940559.1">
    <property type="nucleotide sequence ID" value="NZ_CP147251.1"/>
</dbReference>
<feature type="compositionally biased region" description="Polar residues" evidence="2">
    <location>
        <begin position="109"/>
        <end position="120"/>
    </location>
</feature>
<dbReference type="PANTHER" id="PTHR11895:SF7">
    <property type="entry name" value="GLUTAMYL-TRNA(GLN) AMIDOTRANSFERASE SUBUNIT A, MITOCHONDRIAL"/>
    <property type="match status" value="1"/>
</dbReference>
<evidence type="ECO:0000256" key="1">
    <source>
        <dbReference type="ARBA" id="ARBA00009199"/>
    </source>
</evidence>
<dbReference type="InterPro" id="IPR023631">
    <property type="entry name" value="Amidase_dom"/>
</dbReference>